<dbReference type="PANTHER" id="PTHR30042">
    <property type="entry name" value="POTASSIUM-TRANSPORTING ATPASE C CHAIN"/>
    <property type="match status" value="1"/>
</dbReference>
<sequence>MKNEMKKLIVTSVLFTLVTGVLFGLVYPLVTTAIASVAFPKQANGSLVYDAQGSVIGSHLIGQAFVGDSYFHGRPSAAGAGYDAGSSGGSNLGPTNKALLTRVDQAVAAEGAGAPIDLVTTSGSGLDPDITPAAAMFQVERVAKARKLSADAVRTLVEAHVTQRQMGLLGEPRVNVLELNLALDKASH</sequence>
<gene>
    <name evidence="11" type="primary">kdpC</name>
    <name evidence="12" type="ORF">SAMN05421819_0660</name>
</gene>
<keyword evidence="3 11" id="KW-0633">Potassium transport</keyword>
<keyword evidence="4 11" id="KW-0812">Transmembrane</keyword>
<dbReference type="PANTHER" id="PTHR30042:SF2">
    <property type="entry name" value="POTASSIUM-TRANSPORTING ATPASE KDPC SUBUNIT"/>
    <property type="match status" value="1"/>
</dbReference>
<comment type="similarity">
    <text evidence="11">Belongs to the KdpC family.</text>
</comment>
<dbReference type="OrthoDB" id="9809491at2"/>
<evidence type="ECO:0000256" key="9">
    <source>
        <dbReference type="ARBA" id="ARBA00023065"/>
    </source>
</evidence>
<dbReference type="GO" id="GO:0008556">
    <property type="term" value="F:P-type potassium transmembrane transporter activity"/>
    <property type="evidence" value="ECO:0007669"/>
    <property type="project" value="InterPro"/>
</dbReference>
<keyword evidence="1 11" id="KW-0813">Transport</keyword>
<comment type="function">
    <text evidence="11">Part of the high-affinity ATP-driven potassium transport (or Kdp) system, which catalyzes the hydrolysis of ATP coupled with the electrogenic transport of potassium into the cytoplasm. This subunit acts as a catalytic chaperone that increases the ATP-binding affinity of the ATP-hydrolyzing subunit KdpB by the formation of a transient KdpB/KdpC/ATP ternary complex.</text>
</comment>
<dbReference type="InterPro" id="IPR003820">
    <property type="entry name" value="KdpC"/>
</dbReference>
<comment type="subunit">
    <text evidence="11">The system is composed of three essential subunits: KdpA, KdpB and KdpC.</text>
</comment>
<dbReference type="Pfam" id="PF02669">
    <property type="entry name" value="KdpC"/>
    <property type="match status" value="1"/>
</dbReference>
<dbReference type="EMBL" id="FNVA01000001">
    <property type="protein sequence ID" value="SEF63675.1"/>
    <property type="molecule type" value="Genomic_DNA"/>
</dbReference>
<evidence type="ECO:0000256" key="2">
    <source>
        <dbReference type="ARBA" id="ARBA00022475"/>
    </source>
</evidence>
<evidence type="ECO:0000256" key="8">
    <source>
        <dbReference type="ARBA" id="ARBA00022989"/>
    </source>
</evidence>
<keyword evidence="5 11" id="KW-0547">Nucleotide-binding</keyword>
<organism evidence="12 13">
    <name type="scientific">Bryocella elongata</name>
    <dbReference type="NCBI Taxonomy" id="863522"/>
    <lineage>
        <taxon>Bacteria</taxon>
        <taxon>Pseudomonadati</taxon>
        <taxon>Acidobacteriota</taxon>
        <taxon>Terriglobia</taxon>
        <taxon>Terriglobales</taxon>
        <taxon>Acidobacteriaceae</taxon>
        <taxon>Bryocella</taxon>
    </lineage>
</organism>
<keyword evidence="6 11" id="KW-0067">ATP-binding</keyword>
<evidence type="ECO:0000256" key="4">
    <source>
        <dbReference type="ARBA" id="ARBA00022692"/>
    </source>
</evidence>
<dbReference type="NCBIfam" id="TIGR00681">
    <property type="entry name" value="kdpC"/>
    <property type="match status" value="1"/>
</dbReference>
<evidence type="ECO:0000256" key="1">
    <source>
        <dbReference type="ARBA" id="ARBA00022448"/>
    </source>
</evidence>
<protein>
    <recommendedName>
        <fullName evidence="11">Potassium-transporting ATPase KdpC subunit</fullName>
    </recommendedName>
    <alternativeName>
        <fullName evidence="11">ATP phosphohydrolase [potassium-transporting] C chain</fullName>
    </alternativeName>
    <alternativeName>
        <fullName evidence="11">Potassium-binding and translocating subunit C</fullName>
    </alternativeName>
    <alternativeName>
        <fullName evidence="11">Potassium-translocating ATPase C chain</fullName>
    </alternativeName>
</protein>
<dbReference type="GO" id="GO:0005886">
    <property type="term" value="C:plasma membrane"/>
    <property type="evidence" value="ECO:0007669"/>
    <property type="project" value="UniProtKB-SubCell"/>
</dbReference>
<evidence type="ECO:0000256" key="11">
    <source>
        <dbReference type="HAMAP-Rule" id="MF_00276"/>
    </source>
</evidence>
<name>A0A1H5TLJ2_9BACT</name>
<dbReference type="HAMAP" id="MF_00276">
    <property type="entry name" value="KdpC"/>
    <property type="match status" value="1"/>
</dbReference>
<dbReference type="PIRSF" id="PIRSF001296">
    <property type="entry name" value="K_ATPase_KdpC"/>
    <property type="match status" value="1"/>
</dbReference>
<evidence type="ECO:0000256" key="3">
    <source>
        <dbReference type="ARBA" id="ARBA00022538"/>
    </source>
</evidence>
<keyword evidence="9 11" id="KW-0406">Ion transport</keyword>
<evidence type="ECO:0000256" key="6">
    <source>
        <dbReference type="ARBA" id="ARBA00022840"/>
    </source>
</evidence>
<evidence type="ECO:0000313" key="12">
    <source>
        <dbReference type="EMBL" id="SEF63675.1"/>
    </source>
</evidence>
<evidence type="ECO:0000256" key="10">
    <source>
        <dbReference type="ARBA" id="ARBA00023136"/>
    </source>
</evidence>
<comment type="subcellular location">
    <subcellularLocation>
        <location evidence="11">Cell membrane</location>
        <topology evidence="11">Single-pass membrane protein</topology>
    </subcellularLocation>
</comment>
<dbReference type="Proteomes" id="UP000236728">
    <property type="component" value="Unassembled WGS sequence"/>
</dbReference>
<evidence type="ECO:0000313" key="13">
    <source>
        <dbReference type="Proteomes" id="UP000236728"/>
    </source>
</evidence>
<evidence type="ECO:0000256" key="7">
    <source>
        <dbReference type="ARBA" id="ARBA00022958"/>
    </source>
</evidence>
<keyword evidence="10 11" id="KW-0472">Membrane</keyword>
<evidence type="ECO:0000256" key="5">
    <source>
        <dbReference type="ARBA" id="ARBA00022741"/>
    </source>
</evidence>
<reference evidence="12 13" key="1">
    <citation type="submission" date="2016-10" db="EMBL/GenBank/DDBJ databases">
        <authorList>
            <person name="de Groot N.N."/>
        </authorList>
    </citation>
    <scope>NUCLEOTIDE SEQUENCE [LARGE SCALE GENOMIC DNA]</scope>
    <source>
        <strain evidence="12 13">DSM 22489</strain>
    </source>
</reference>
<keyword evidence="13" id="KW-1185">Reference proteome</keyword>
<proteinExistence type="inferred from homology"/>
<keyword evidence="8 11" id="KW-1133">Transmembrane helix</keyword>
<dbReference type="GO" id="GO:0005524">
    <property type="term" value="F:ATP binding"/>
    <property type="evidence" value="ECO:0007669"/>
    <property type="project" value="UniProtKB-UniRule"/>
</dbReference>
<keyword evidence="2 11" id="KW-1003">Cell membrane</keyword>
<dbReference type="NCBIfam" id="NF001454">
    <property type="entry name" value="PRK00315.1"/>
    <property type="match status" value="1"/>
</dbReference>
<keyword evidence="7 11" id="KW-0630">Potassium</keyword>
<accession>A0A1H5TLJ2</accession>
<dbReference type="AlphaFoldDB" id="A0A1H5TLJ2"/>